<proteinExistence type="predicted"/>
<reference evidence="2 3" key="1">
    <citation type="submission" date="2015-03" db="EMBL/GenBank/DDBJ databases">
        <authorList>
            <consortium name="Pathogen Informatics"/>
        </authorList>
    </citation>
    <scope>NUCLEOTIDE SEQUENCE [LARGE SCALE GENOMIC DNA]</scope>
    <source>
        <strain evidence="2 3">A1104</strain>
    </source>
</reference>
<name>A0A655DX97_SALET</name>
<organism evidence="2 3">
    <name type="scientific">Salmonella enterica subsp. enterica serovar Bovismorbificans</name>
    <dbReference type="NCBI Taxonomy" id="58097"/>
    <lineage>
        <taxon>Bacteria</taxon>
        <taxon>Pseudomonadati</taxon>
        <taxon>Pseudomonadota</taxon>
        <taxon>Gammaproteobacteria</taxon>
        <taxon>Enterobacterales</taxon>
        <taxon>Enterobacteriaceae</taxon>
        <taxon>Salmonella</taxon>
    </lineage>
</organism>
<evidence type="ECO:0000313" key="2">
    <source>
        <dbReference type="EMBL" id="CNU90338.1"/>
    </source>
</evidence>
<dbReference type="Proteomes" id="UP000041314">
    <property type="component" value="Unassembled WGS sequence"/>
</dbReference>
<gene>
    <name evidence="2" type="ORF">ERS008198_03836</name>
</gene>
<protein>
    <submittedName>
        <fullName evidence="2">Uncharacterized protein</fullName>
    </submittedName>
</protein>
<dbReference type="AlphaFoldDB" id="A0A655DX97"/>
<evidence type="ECO:0000313" key="3">
    <source>
        <dbReference type="Proteomes" id="UP000041314"/>
    </source>
</evidence>
<dbReference type="EMBL" id="CQPA01000042">
    <property type="protein sequence ID" value="CNU90338.1"/>
    <property type="molecule type" value="Genomic_DNA"/>
</dbReference>
<accession>A0A655DX97</accession>
<feature type="region of interest" description="Disordered" evidence="1">
    <location>
        <begin position="25"/>
        <end position="65"/>
    </location>
</feature>
<sequence>MKQPEGHRGAAVPALQVIAPRVPQAGHAGLLQPDAEGQQVRTEKRRHNQAQAEIQRHHQPAAGTAGKVLPVPADLVGQSAQQRSAEAGGFNGGNKVPGAQQALLRMQPAGQHFAAHHLPSCGADNGLIKRRKLPVPDGLLQAKG</sequence>
<evidence type="ECO:0000256" key="1">
    <source>
        <dbReference type="SAM" id="MobiDB-lite"/>
    </source>
</evidence>